<keyword evidence="2 7" id="KW-0863">Zinc-finger</keyword>
<feature type="compositionally biased region" description="Basic and acidic residues" evidence="8">
    <location>
        <begin position="127"/>
        <end position="136"/>
    </location>
</feature>
<protein>
    <recommendedName>
        <fullName evidence="13">C3H1-type domain-containing protein</fullName>
    </recommendedName>
</protein>
<evidence type="ECO:0000256" key="6">
    <source>
        <dbReference type="PROSITE-ProRule" id="PRU00176"/>
    </source>
</evidence>
<dbReference type="GO" id="GO:0005634">
    <property type="term" value="C:nucleus"/>
    <property type="evidence" value="ECO:0007669"/>
    <property type="project" value="TreeGrafter"/>
</dbReference>
<dbReference type="SUPFAM" id="SSF54928">
    <property type="entry name" value="RNA-binding domain, RBD"/>
    <property type="match status" value="1"/>
</dbReference>
<dbReference type="Pfam" id="PF01480">
    <property type="entry name" value="PWI"/>
    <property type="match status" value="1"/>
</dbReference>
<feature type="region of interest" description="Disordered" evidence="8">
    <location>
        <begin position="513"/>
        <end position="546"/>
    </location>
</feature>
<keyword evidence="4 6" id="KW-0694">RNA-binding</keyword>
<keyword evidence="1 7" id="KW-0479">Metal-binding</keyword>
<proteinExistence type="predicted"/>
<evidence type="ECO:0000259" key="10">
    <source>
        <dbReference type="PROSITE" id="PS50103"/>
    </source>
</evidence>
<dbReference type="GeneID" id="36326730"/>
<evidence type="ECO:0000256" key="1">
    <source>
        <dbReference type="ARBA" id="ARBA00022723"/>
    </source>
</evidence>
<feature type="compositionally biased region" description="Polar residues" evidence="8">
    <location>
        <begin position="298"/>
        <end position="308"/>
    </location>
</feature>
<comment type="function">
    <text evidence="5">May be involved in the turnover of nuclear polyadenylated (pA+) RNA.</text>
</comment>
<evidence type="ECO:0000256" key="2">
    <source>
        <dbReference type="ARBA" id="ARBA00022771"/>
    </source>
</evidence>
<evidence type="ECO:0000259" key="9">
    <source>
        <dbReference type="PROSITE" id="PS50102"/>
    </source>
</evidence>
<dbReference type="GO" id="GO:0003723">
    <property type="term" value="F:RNA binding"/>
    <property type="evidence" value="ECO:0007669"/>
    <property type="project" value="UniProtKB-UniRule"/>
</dbReference>
<dbReference type="GO" id="GO:0008270">
    <property type="term" value="F:zinc ion binding"/>
    <property type="evidence" value="ECO:0007669"/>
    <property type="project" value="UniProtKB-KW"/>
</dbReference>
<dbReference type="Pfam" id="PF00642">
    <property type="entry name" value="zf-CCCH"/>
    <property type="match status" value="1"/>
</dbReference>
<dbReference type="InterPro" id="IPR012677">
    <property type="entry name" value="Nucleotide-bd_a/b_plait_sf"/>
</dbReference>
<feature type="region of interest" description="Disordered" evidence="8">
    <location>
        <begin position="589"/>
        <end position="631"/>
    </location>
</feature>
<dbReference type="PROSITE" id="PS50102">
    <property type="entry name" value="RRM"/>
    <property type="match status" value="1"/>
</dbReference>
<dbReference type="CDD" id="cd12257">
    <property type="entry name" value="RRM1_RBM26_like"/>
    <property type="match status" value="1"/>
</dbReference>
<organism evidence="11 12">
    <name type="scientific">Postia placenta MAD-698-R-SB12</name>
    <dbReference type="NCBI Taxonomy" id="670580"/>
    <lineage>
        <taxon>Eukaryota</taxon>
        <taxon>Fungi</taxon>
        <taxon>Dikarya</taxon>
        <taxon>Basidiomycota</taxon>
        <taxon>Agaricomycotina</taxon>
        <taxon>Agaricomycetes</taxon>
        <taxon>Polyporales</taxon>
        <taxon>Adustoporiaceae</taxon>
        <taxon>Rhodonia</taxon>
    </lineage>
</organism>
<evidence type="ECO:0000256" key="4">
    <source>
        <dbReference type="ARBA" id="ARBA00022884"/>
    </source>
</evidence>
<feature type="region of interest" description="Disordered" evidence="8">
    <location>
        <begin position="280"/>
        <end position="367"/>
    </location>
</feature>
<feature type="domain" description="RRM" evidence="9">
    <location>
        <begin position="414"/>
        <end position="486"/>
    </location>
</feature>
<feature type="compositionally biased region" description="Polar residues" evidence="8">
    <location>
        <begin position="144"/>
        <end position="157"/>
    </location>
</feature>
<feature type="compositionally biased region" description="Basic and acidic residues" evidence="8">
    <location>
        <begin position="810"/>
        <end position="829"/>
    </location>
</feature>
<feature type="region of interest" description="Disordered" evidence="8">
    <location>
        <begin position="808"/>
        <end position="848"/>
    </location>
</feature>
<feature type="compositionally biased region" description="Gly residues" evidence="8">
    <location>
        <begin position="340"/>
        <end position="350"/>
    </location>
</feature>
<dbReference type="SMART" id="SM00356">
    <property type="entry name" value="ZnF_C3H1"/>
    <property type="match status" value="1"/>
</dbReference>
<keyword evidence="3 7" id="KW-0862">Zinc</keyword>
<dbReference type="Gene3D" id="3.30.70.330">
    <property type="match status" value="1"/>
</dbReference>
<accession>A0A1X6NGU3</accession>
<dbReference type="RefSeq" id="XP_024344526.1">
    <property type="nucleotide sequence ID" value="XM_024481780.1"/>
</dbReference>
<dbReference type="InterPro" id="IPR036855">
    <property type="entry name" value="Znf_CCCH_sf"/>
</dbReference>
<dbReference type="EMBL" id="KZ110591">
    <property type="protein sequence ID" value="OSX67732.1"/>
    <property type="molecule type" value="Genomic_DNA"/>
</dbReference>
<evidence type="ECO:0000256" key="3">
    <source>
        <dbReference type="ARBA" id="ARBA00022833"/>
    </source>
</evidence>
<keyword evidence="12" id="KW-1185">Reference proteome</keyword>
<dbReference type="PANTHER" id="PTHR14398:SF0">
    <property type="entry name" value="ZINC FINGER PROTEIN SWM"/>
    <property type="match status" value="1"/>
</dbReference>
<dbReference type="Gene3D" id="1.20.1390.10">
    <property type="entry name" value="PWI domain"/>
    <property type="match status" value="1"/>
</dbReference>
<dbReference type="STRING" id="670580.A0A1X6NGU3"/>
<evidence type="ECO:0000256" key="5">
    <source>
        <dbReference type="ARBA" id="ARBA00043866"/>
    </source>
</evidence>
<dbReference type="InterPro" id="IPR035979">
    <property type="entry name" value="RBD_domain_sf"/>
</dbReference>
<dbReference type="OrthoDB" id="443401at2759"/>
<dbReference type="SUPFAM" id="SSF90229">
    <property type="entry name" value="CCCH zinc finger"/>
    <property type="match status" value="1"/>
</dbReference>
<gene>
    <name evidence="11" type="ORF">POSPLADRAFT_1064248</name>
</gene>
<feature type="compositionally biased region" description="Basic and acidic residues" evidence="8">
    <location>
        <begin position="619"/>
        <end position="631"/>
    </location>
</feature>
<name>A0A1X6NGU3_9APHY</name>
<evidence type="ECO:0008006" key="13">
    <source>
        <dbReference type="Google" id="ProtNLM"/>
    </source>
</evidence>
<dbReference type="PROSITE" id="PS50103">
    <property type="entry name" value="ZF_C3H1"/>
    <property type="match status" value="1"/>
</dbReference>
<sequence length="848" mass="91146">MLFDPETAGDLKPWLIRTLEPICDAEPNALADYILALLKHNAPEAELRKELSSQLDEFLEKEGPSFLDTLFTALRTKSYLPYSATSPSTSYPSSSTQEADVGIPIPLDALLSPSIPTSPERRRKRSLDHDDREFRLAKGPRLSNDGQFSRYGQNDNRPSWGGRGDRGGRISGRGDYMDGAMPNGGMGMGMSQNGRIPSYQPPDRAARGICRDYHNNGYCARGAFCKYNHGDDAVVPAQFFPMNGAMGPMPFVPMMGSGGTVPFGMGGASNAAYDPHERMDMRPVQGSAPMGNRPINPRTPTMPRQSDPSGAVAQKPGELPVVQDLTPQASREDGSSHGPGPSGGYNGVEGSGPSNGDVVMNGMSMPAQPQDVDRMSPMSMPHPNGRRPFRGPRQGGGHFGGEISTFRPEKRNDKTLVVEKIPEDKLSLGSVNEWFKRFGTVTNVAVDVASAKALVSFSSHDEALAAWRSEDAVFGNRFVKVFWHRPMAGHGEAGARALAASAPLVANIGAKEATPAPATPAESSTSQPVRPTSTPSRKTSTPSATAALAARQQLLEQQIAEQKSLMTQLATASPQEKKDIMARLRKLGEEMKPAASSSRPPPPAASQPLAKTPRGITPRPDDKERLERERLDKELELHHAVSAAEGEAEENTEELKAVLDKLKAEAASLGIDAPDASYGGSSYRPYRGRGRGRGRVPFRGAMRGGPPRGSMKLDLRPKKLLIKGVSTDAVQAVREWYETTGQVESVDPTDTGDIVVSFRSRAAAEQGLVKGSSIPTIGQVQISWQNTQAAPPLTKTSPPTEEILSVAKTAVEEPHSSLPSHEDDTHLPEEFSASSWGGDDAENDYGIL</sequence>
<evidence type="ECO:0000313" key="11">
    <source>
        <dbReference type="EMBL" id="OSX67732.1"/>
    </source>
</evidence>
<dbReference type="InterPro" id="IPR002483">
    <property type="entry name" value="PWI_dom"/>
</dbReference>
<dbReference type="AlphaFoldDB" id="A0A1X6NGU3"/>
<feature type="compositionally biased region" description="Basic residues" evidence="8">
    <location>
        <begin position="686"/>
        <end position="696"/>
    </location>
</feature>
<reference evidence="11 12" key="1">
    <citation type="submission" date="2017-04" db="EMBL/GenBank/DDBJ databases">
        <title>Genome Sequence of the Model Brown-Rot Fungus Postia placenta SB12.</title>
        <authorList>
            <consortium name="DOE Joint Genome Institute"/>
            <person name="Gaskell J."/>
            <person name="Kersten P."/>
            <person name="Larrondo L.F."/>
            <person name="Canessa P."/>
            <person name="Martinez D."/>
            <person name="Hibbett D."/>
            <person name="Schmoll M."/>
            <person name="Kubicek C.P."/>
            <person name="Martinez A.T."/>
            <person name="Yadav J."/>
            <person name="Master E."/>
            <person name="Magnuson J.K."/>
            <person name="James T."/>
            <person name="Yaver D."/>
            <person name="Berka R."/>
            <person name="Labutti K."/>
            <person name="Lipzen A."/>
            <person name="Aerts A."/>
            <person name="Barry K."/>
            <person name="Henrissat B."/>
            <person name="Blanchette R."/>
            <person name="Grigoriev I."/>
            <person name="Cullen D."/>
        </authorList>
    </citation>
    <scope>NUCLEOTIDE SEQUENCE [LARGE SCALE GENOMIC DNA]</scope>
    <source>
        <strain evidence="11 12">MAD-698-R-SB12</strain>
    </source>
</reference>
<feature type="region of interest" description="Disordered" evidence="8">
    <location>
        <begin position="682"/>
        <end position="713"/>
    </location>
</feature>
<feature type="zinc finger region" description="C3H1-type" evidence="7">
    <location>
        <begin position="204"/>
        <end position="232"/>
    </location>
</feature>
<evidence type="ECO:0000256" key="8">
    <source>
        <dbReference type="SAM" id="MobiDB-lite"/>
    </source>
</evidence>
<feature type="compositionally biased region" description="Acidic residues" evidence="8">
    <location>
        <begin position="839"/>
        <end position="848"/>
    </location>
</feature>
<dbReference type="InterPro" id="IPR000571">
    <property type="entry name" value="Znf_CCCH"/>
</dbReference>
<feature type="domain" description="C3H1-type" evidence="10">
    <location>
        <begin position="204"/>
        <end position="232"/>
    </location>
</feature>
<feature type="region of interest" description="Disordered" evidence="8">
    <location>
        <begin position="107"/>
        <end position="173"/>
    </location>
</feature>
<evidence type="ECO:0000256" key="7">
    <source>
        <dbReference type="PROSITE-ProRule" id="PRU00723"/>
    </source>
</evidence>
<dbReference type="Proteomes" id="UP000194127">
    <property type="component" value="Unassembled WGS sequence"/>
</dbReference>
<dbReference type="PANTHER" id="PTHR14398">
    <property type="entry name" value="RNA RECOGNITION RRM/RNP DOMAIN"/>
    <property type="match status" value="1"/>
</dbReference>
<dbReference type="InterPro" id="IPR045137">
    <property type="entry name" value="RBM26/27"/>
</dbReference>
<dbReference type="InterPro" id="IPR000504">
    <property type="entry name" value="RRM_dom"/>
</dbReference>
<evidence type="ECO:0000313" key="12">
    <source>
        <dbReference type="Proteomes" id="UP000194127"/>
    </source>
</evidence>